<protein>
    <recommendedName>
        <fullName evidence="3">Malate dehydrogenase</fullName>
    </recommendedName>
</protein>
<sequence>MITIERLEQLVQKGNDVLRTHVPNAPNIIGFPTLDSQAFTAWQSQVLHYLQTNLSNDNQYVISFRENVKRGFKSSVEQGIGILKSLIEDISLGLLDQEQEENSFDSINSLYKIFDKFHLIVRQLRSRHSNRPTIDISDEYDVQDLLHALLTIDFNDIRAEEWTPSYAGKSSRMDFLLKEFKIVIEVKKTRVGLTAKEVGTQLIEDIARYRSHLDCETLLCFVYDPEGYVGNPRGIENDLSRDEGEIKVRVYIRP</sequence>
<dbReference type="RefSeq" id="WP_381528801.1">
    <property type="nucleotide sequence ID" value="NZ_JBHULN010000054.1"/>
</dbReference>
<gene>
    <name evidence="1" type="ORF">ACFSUS_28910</name>
</gene>
<name>A0ABW5MDV4_9BACT</name>
<dbReference type="Proteomes" id="UP001597469">
    <property type="component" value="Unassembled WGS sequence"/>
</dbReference>
<organism evidence="1 2">
    <name type="scientific">Spirosoma soli</name>
    <dbReference type="NCBI Taxonomy" id="1770529"/>
    <lineage>
        <taxon>Bacteria</taxon>
        <taxon>Pseudomonadati</taxon>
        <taxon>Bacteroidota</taxon>
        <taxon>Cytophagia</taxon>
        <taxon>Cytophagales</taxon>
        <taxon>Cytophagaceae</taxon>
        <taxon>Spirosoma</taxon>
    </lineage>
</organism>
<accession>A0ABW5MDV4</accession>
<comment type="caution">
    <text evidence="1">The sequence shown here is derived from an EMBL/GenBank/DDBJ whole genome shotgun (WGS) entry which is preliminary data.</text>
</comment>
<proteinExistence type="predicted"/>
<keyword evidence="2" id="KW-1185">Reference proteome</keyword>
<evidence type="ECO:0000313" key="1">
    <source>
        <dbReference type="EMBL" id="MFD2574684.1"/>
    </source>
</evidence>
<dbReference type="EMBL" id="JBHULN010000054">
    <property type="protein sequence ID" value="MFD2574684.1"/>
    <property type="molecule type" value="Genomic_DNA"/>
</dbReference>
<dbReference type="Pfam" id="PF18742">
    <property type="entry name" value="DpnII-MboI"/>
    <property type="match status" value="1"/>
</dbReference>
<evidence type="ECO:0008006" key="3">
    <source>
        <dbReference type="Google" id="ProtNLM"/>
    </source>
</evidence>
<reference evidence="2" key="1">
    <citation type="journal article" date="2019" name="Int. J. Syst. Evol. Microbiol.">
        <title>The Global Catalogue of Microorganisms (GCM) 10K type strain sequencing project: providing services to taxonomists for standard genome sequencing and annotation.</title>
        <authorList>
            <consortium name="The Broad Institute Genomics Platform"/>
            <consortium name="The Broad Institute Genome Sequencing Center for Infectious Disease"/>
            <person name="Wu L."/>
            <person name="Ma J."/>
        </authorList>
    </citation>
    <scope>NUCLEOTIDE SEQUENCE [LARGE SCALE GENOMIC DNA]</scope>
    <source>
        <strain evidence="2">KCTC 42805</strain>
    </source>
</reference>
<evidence type="ECO:0000313" key="2">
    <source>
        <dbReference type="Proteomes" id="UP001597469"/>
    </source>
</evidence>